<dbReference type="InterPro" id="IPR036047">
    <property type="entry name" value="F-box-like_dom_sf"/>
</dbReference>
<dbReference type="EMBL" id="JAIXMP010000006">
    <property type="protein sequence ID" value="KAI9271897.1"/>
    <property type="molecule type" value="Genomic_DNA"/>
</dbReference>
<protein>
    <recommendedName>
        <fullName evidence="2">F-box domain-containing protein</fullName>
    </recommendedName>
</protein>
<dbReference type="InterPro" id="IPR001810">
    <property type="entry name" value="F-box_dom"/>
</dbReference>
<feature type="domain" description="F-box" evidence="2">
    <location>
        <begin position="75"/>
        <end position="122"/>
    </location>
</feature>
<evidence type="ECO:0000256" key="1">
    <source>
        <dbReference type="SAM" id="MobiDB-lite"/>
    </source>
</evidence>
<dbReference type="Proteomes" id="UP001209540">
    <property type="component" value="Unassembled WGS sequence"/>
</dbReference>
<evidence type="ECO:0000313" key="4">
    <source>
        <dbReference type="Proteomes" id="UP001209540"/>
    </source>
</evidence>
<name>A0AAD5K6W4_9FUNG</name>
<dbReference type="SUPFAM" id="SSF81383">
    <property type="entry name" value="F-box domain"/>
    <property type="match status" value="1"/>
</dbReference>
<dbReference type="PROSITE" id="PS50181">
    <property type="entry name" value="FBOX"/>
    <property type="match status" value="1"/>
</dbReference>
<evidence type="ECO:0000313" key="3">
    <source>
        <dbReference type="EMBL" id="KAI9271897.1"/>
    </source>
</evidence>
<dbReference type="AlphaFoldDB" id="A0AAD5K6W4"/>
<sequence length="187" mass="21733">MSERAANTMVEKKPKRNKSQDITHLTGENLHNNCSESLQPELEREQDAFVNTKFYNKDRVTEKCDEATQKNNKQFDIIAHLPQEIINLILQELWQKQCFKLLDVSKAWRDKVSAYALVWRTIEIRGDEDCSVQNIIQSLPYVCEHVVELSEVYGGLLSNALYVQIAKGGFSKLHRLYLVCTYRVIRN</sequence>
<reference evidence="3" key="2">
    <citation type="submission" date="2023-02" db="EMBL/GenBank/DDBJ databases">
        <authorList>
            <consortium name="DOE Joint Genome Institute"/>
            <person name="Mondo S.J."/>
            <person name="Chang Y."/>
            <person name="Wang Y."/>
            <person name="Ahrendt S."/>
            <person name="Andreopoulos W."/>
            <person name="Barry K."/>
            <person name="Beard J."/>
            <person name="Benny G.L."/>
            <person name="Blankenship S."/>
            <person name="Bonito G."/>
            <person name="Cuomo C."/>
            <person name="Desiro A."/>
            <person name="Gervers K.A."/>
            <person name="Hundley H."/>
            <person name="Kuo A."/>
            <person name="LaButti K."/>
            <person name="Lang B.F."/>
            <person name="Lipzen A."/>
            <person name="O'Donnell K."/>
            <person name="Pangilinan J."/>
            <person name="Reynolds N."/>
            <person name="Sandor L."/>
            <person name="Smith M.W."/>
            <person name="Tsang A."/>
            <person name="Grigoriev I.V."/>
            <person name="Stajich J.E."/>
            <person name="Spatafora J.W."/>
        </authorList>
    </citation>
    <scope>NUCLEOTIDE SEQUENCE</scope>
    <source>
        <strain evidence="3">RSA 2281</strain>
    </source>
</reference>
<proteinExistence type="predicted"/>
<evidence type="ECO:0000259" key="2">
    <source>
        <dbReference type="PROSITE" id="PS50181"/>
    </source>
</evidence>
<comment type="caution">
    <text evidence="3">The sequence shown here is derived from an EMBL/GenBank/DDBJ whole genome shotgun (WGS) entry which is preliminary data.</text>
</comment>
<gene>
    <name evidence="3" type="ORF">BDA99DRAFT_307409</name>
</gene>
<accession>A0AAD5K6W4</accession>
<feature type="region of interest" description="Disordered" evidence="1">
    <location>
        <begin position="1"/>
        <end position="25"/>
    </location>
</feature>
<dbReference type="Gene3D" id="1.20.1280.50">
    <property type="match status" value="1"/>
</dbReference>
<keyword evidence="4" id="KW-1185">Reference proteome</keyword>
<organism evidence="3 4">
    <name type="scientific">Phascolomyces articulosus</name>
    <dbReference type="NCBI Taxonomy" id="60185"/>
    <lineage>
        <taxon>Eukaryota</taxon>
        <taxon>Fungi</taxon>
        <taxon>Fungi incertae sedis</taxon>
        <taxon>Mucoromycota</taxon>
        <taxon>Mucoromycotina</taxon>
        <taxon>Mucoromycetes</taxon>
        <taxon>Mucorales</taxon>
        <taxon>Lichtheimiaceae</taxon>
        <taxon>Phascolomyces</taxon>
    </lineage>
</organism>
<reference evidence="3" key="1">
    <citation type="journal article" date="2022" name="IScience">
        <title>Evolution of zygomycete secretomes and the origins of terrestrial fungal ecologies.</title>
        <authorList>
            <person name="Chang Y."/>
            <person name="Wang Y."/>
            <person name="Mondo S."/>
            <person name="Ahrendt S."/>
            <person name="Andreopoulos W."/>
            <person name="Barry K."/>
            <person name="Beard J."/>
            <person name="Benny G.L."/>
            <person name="Blankenship S."/>
            <person name="Bonito G."/>
            <person name="Cuomo C."/>
            <person name="Desiro A."/>
            <person name="Gervers K.A."/>
            <person name="Hundley H."/>
            <person name="Kuo A."/>
            <person name="LaButti K."/>
            <person name="Lang B.F."/>
            <person name="Lipzen A."/>
            <person name="O'Donnell K."/>
            <person name="Pangilinan J."/>
            <person name="Reynolds N."/>
            <person name="Sandor L."/>
            <person name="Smith M.E."/>
            <person name="Tsang A."/>
            <person name="Grigoriev I.V."/>
            <person name="Stajich J.E."/>
            <person name="Spatafora J.W."/>
        </authorList>
    </citation>
    <scope>NUCLEOTIDE SEQUENCE</scope>
    <source>
        <strain evidence="3">RSA 2281</strain>
    </source>
</reference>